<dbReference type="Proteomes" id="UP000607653">
    <property type="component" value="Unassembled WGS sequence"/>
</dbReference>
<evidence type="ECO:0000313" key="4">
    <source>
        <dbReference type="Proteomes" id="UP000607653"/>
    </source>
</evidence>
<comment type="caution">
    <text evidence="3">The sequence shown here is derived from an EMBL/GenBank/DDBJ whole genome shotgun (WGS) entry which is preliminary data.</text>
</comment>
<proteinExistence type="predicted"/>
<organism evidence="3 4">
    <name type="scientific">Nelumbo nucifera</name>
    <name type="common">Sacred lotus</name>
    <dbReference type="NCBI Taxonomy" id="4432"/>
    <lineage>
        <taxon>Eukaryota</taxon>
        <taxon>Viridiplantae</taxon>
        <taxon>Streptophyta</taxon>
        <taxon>Embryophyta</taxon>
        <taxon>Tracheophyta</taxon>
        <taxon>Spermatophyta</taxon>
        <taxon>Magnoliopsida</taxon>
        <taxon>Proteales</taxon>
        <taxon>Nelumbonaceae</taxon>
        <taxon>Nelumbo</taxon>
    </lineage>
</organism>
<feature type="region of interest" description="Disordered" evidence="1">
    <location>
        <begin position="26"/>
        <end position="64"/>
    </location>
</feature>
<dbReference type="InterPro" id="IPR039610">
    <property type="entry name" value="VQ29"/>
</dbReference>
<dbReference type="EMBL" id="DUZY01000005">
    <property type="protein sequence ID" value="DAD41551.1"/>
    <property type="molecule type" value="Genomic_DNA"/>
</dbReference>
<dbReference type="InterPro" id="IPR008889">
    <property type="entry name" value="VQ"/>
</dbReference>
<gene>
    <name evidence="3" type="ORF">HUJ06_015874</name>
</gene>
<sequence length="189" mass="20840">MDPINYAFDSSSSSCSADLLLADQVEPQRSPVPPEDTKTIPFLHSVRKSSAKPWKKPGPPPPPRVYRVDSRNFRQVVQQLTGSPDLRSRRLQRVAPPPLNTVLPLPSNNDISEPLQLFCNPDLSQPGVHNGNNNENMLPTETHLETKPARKLSDWSSSSLCSSPSSSFIWNSLLSPGTLASLDQSTLLY</sequence>
<dbReference type="AlphaFoldDB" id="A0A822ZCZ5"/>
<reference evidence="3 4" key="1">
    <citation type="journal article" date="2020" name="Mol. Biol. Evol.">
        <title>Distinct Expression and Methylation Patterns for Genes with Different Fates following a Single Whole-Genome Duplication in Flowering Plants.</title>
        <authorList>
            <person name="Shi T."/>
            <person name="Rahmani R.S."/>
            <person name="Gugger P.F."/>
            <person name="Wang M."/>
            <person name="Li H."/>
            <person name="Zhang Y."/>
            <person name="Li Z."/>
            <person name="Wang Q."/>
            <person name="Van de Peer Y."/>
            <person name="Marchal K."/>
            <person name="Chen J."/>
        </authorList>
    </citation>
    <scope>NUCLEOTIDE SEQUENCE [LARGE SCALE GENOMIC DNA]</scope>
    <source>
        <tissue evidence="3">Leaf</tissue>
    </source>
</reference>
<dbReference type="Pfam" id="PF05678">
    <property type="entry name" value="VQ"/>
    <property type="match status" value="1"/>
</dbReference>
<keyword evidence="4" id="KW-1185">Reference proteome</keyword>
<accession>A0A822ZCZ5</accession>
<evidence type="ECO:0000256" key="1">
    <source>
        <dbReference type="SAM" id="MobiDB-lite"/>
    </source>
</evidence>
<evidence type="ECO:0000313" key="3">
    <source>
        <dbReference type="EMBL" id="DAD41551.1"/>
    </source>
</evidence>
<dbReference type="PANTHER" id="PTHR34794:SF1">
    <property type="entry name" value="OS10G0101800 PROTEIN"/>
    <property type="match status" value="1"/>
</dbReference>
<name>A0A822ZCZ5_NELNU</name>
<feature type="compositionally biased region" description="Basic residues" evidence="1">
    <location>
        <begin position="45"/>
        <end position="55"/>
    </location>
</feature>
<dbReference type="PANTHER" id="PTHR34794">
    <property type="entry name" value="EXPRESSED PROTEIN"/>
    <property type="match status" value="1"/>
</dbReference>
<evidence type="ECO:0000259" key="2">
    <source>
        <dbReference type="Pfam" id="PF05678"/>
    </source>
</evidence>
<protein>
    <recommendedName>
        <fullName evidence="2">VQ domain-containing protein</fullName>
    </recommendedName>
</protein>
<feature type="domain" description="VQ" evidence="2">
    <location>
        <begin position="60"/>
        <end position="85"/>
    </location>
</feature>